<sequence length="247" mass="27832">MSAPETPLGGKRRFKPTFWATVATIPAMIIMLGLGTWQVQRLEWKRDQIELRQERSVAPAVSLDSVLDAPDGKEFFNVGITGRFLHDKELYLAARSSNGNVGQQIITPFEMADGRVLLVNRGWVPSEKRDPATRSEGQIEGEQEIEGLVRFGGWKGYDFIRPDNDPVKNFWFYVDFEAMAAASGLENVIQTAYLDAGPKANPGGFPIGGQTRVKLRNDHFEYAVTWYALALILAVIYFVYHYRPDED</sequence>
<dbReference type="PANTHER" id="PTHR23427">
    <property type="entry name" value="SURFEIT LOCUS PROTEIN"/>
    <property type="match status" value="1"/>
</dbReference>
<feature type="transmembrane region" description="Helical" evidence="6">
    <location>
        <begin position="17"/>
        <end position="37"/>
    </location>
</feature>
<protein>
    <recommendedName>
        <fullName evidence="6">SURF1-like protein</fullName>
    </recommendedName>
</protein>
<evidence type="ECO:0000256" key="5">
    <source>
        <dbReference type="ARBA" id="ARBA00023136"/>
    </source>
</evidence>
<evidence type="ECO:0000313" key="7">
    <source>
        <dbReference type="EMBL" id="TQV83467.1"/>
    </source>
</evidence>
<evidence type="ECO:0000256" key="3">
    <source>
        <dbReference type="ARBA" id="ARBA00022692"/>
    </source>
</evidence>
<feature type="transmembrane region" description="Helical" evidence="6">
    <location>
        <begin position="220"/>
        <end position="240"/>
    </location>
</feature>
<comment type="similarity">
    <text evidence="2 6">Belongs to the SURF1 family.</text>
</comment>
<evidence type="ECO:0000256" key="6">
    <source>
        <dbReference type="RuleBase" id="RU363076"/>
    </source>
</evidence>
<evidence type="ECO:0000313" key="8">
    <source>
        <dbReference type="Proteomes" id="UP000315252"/>
    </source>
</evidence>
<dbReference type="InterPro" id="IPR002994">
    <property type="entry name" value="Surf1/Shy1"/>
</dbReference>
<dbReference type="PANTHER" id="PTHR23427:SF2">
    <property type="entry name" value="SURFEIT LOCUS PROTEIN 1"/>
    <property type="match status" value="1"/>
</dbReference>
<keyword evidence="8" id="KW-1185">Reference proteome</keyword>
<keyword evidence="5 6" id="KW-0472">Membrane</keyword>
<comment type="caution">
    <text evidence="7">The sequence shown here is derived from an EMBL/GenBank/DDBJ whole genome shotgun (WGS) entry which is preliminary data.</text>
</comment>
<comment type="subcellular location">
    <subcellularLocation>
        <location evidence="6">Cell membrane</location>
        <topology evidence="6">Multi-pass membrane protein</topology>
    </subcellularLocation>
    <subcellularLocation>
        <location evidence="1">Membrane</location>
    </subcellularLocation>
</comment>
<dbReference type="InterPro" id="IPR045214">
    <property type="entry name" value="Surf1/Surf4"/>
</dbReference>
<dbReference type="CDD" id="cd06662">
    <property type="entry name" value="SURF1"/>
    <property type="match status" value="1"/>
</dbReference>
<reference evidence="7 8" key="1">
    <citation type="submission" date="2019-06" db="EMBL/GenBank/DDBJ databases">
        <title>Whole genome sequence for Rhodospirillaceae sp. R148.</title>
        <authorList>
            <person name="Wang G."/>
        </authorList>
    </citation>
    <scope>NUCLEOTIDE SEQUENCE [LARGE SCALE GENOMIC DNA]</scope>
    <source>
        <strain evidence="7 8">R148</strain>
    </source>
</reference>
<keyword evidence="4 6" id="KW-1133">Transmembrane helix</keyword>
<proteinExistence type="inferred from homology"/>
<name>A0A545U1W2_9PROT</name>
<dbReference type="Pfam" id="PF02104">
    <property type="entry name" value="SURF1"/>
    <property type="match status" value="1"/>
</dbReference>
<accession>A0A545U1W2</accession>
<evidence type="ECO:0000256" key="2">
    <source>
        <dbReference type="ARBA" id="ARBA00007165"/>
    </source>
</evidence>
<gene>
    <name evidence="7" type="ORF">FKG95_02425</name>
</gene>
<dbReference type="Proteomes" id="UP000315252">
    <property type="component" value="Unassembled WGS sequence"/>
</dbReference>
<organism evidence="7 8">
    <name type="scientific">Denitrobaculum tricleocarpae</name>
    <dbReference type="NCBI Taxonomy" id="2591009"/>
    <lineage>
        <taxon>Bacteria</taxon>
        <taxon>Pseudomonadati</taxon>
        <taxon>Pseudomonadota</taxon>
        <taxon>Alphaproteobacteria</taxon>
        <taxon>Rhodospirillales</taxon>
        <taxon>Rhodospirillaceae</taxon>
        <taxon>Denitrobaculum</taxon>
    </lineage>
</organism>
<keyword evidence="3 6" id="KW-0812">Transmembrane</keyword>
<dbReference type="GO" id="GO:0005886">
    <property type="term" value="C:plasma membrane"/>
    <property type="evidence" value="ECO:0007669"/>
    <property type="project" value="UniProtKB-SubCell"/>
</dbReference>
<dbReference type="RefSeq" id="WP_142894704.1">
    <property type="nucleotide sequence ID" value="NZ_ML660052.1"/>
</dbReference>
<dbReference type="PROSITE" id="PS50895">
    <property type="entry name" value="SURF1"/>
    <property type="match status" value="1"/>
</dbReference>
<evidence type="ECO:0000256" key="1">
    <source>
        <dbReference type="ARBA" id="ARBA00004370"/>
    </source>
</evidence>
<dbReference type="AlphaFoldDB" id="A0A545U1W2"/>
<evidence type="ECO:0000256" key="4">
    <source>
        <dbReference type="ARBA" id="ARBA00022989"/>
    </source>
</evidence>
<dbReference type="EMBL" id="VHSH01000001">
    <property type="protein sequence ID" value="TQV83467.1"/>
    <property type="molecule type" value="Genomic_DNA"/>
</dbReference>
<dbReference type="OrthoDB" id="6079986at2"/>
<keyword evidence="6" id="KW-1003">Cell membrane</keyword>